<sequence>MLDLSQSSQWTRYPDIPIILDAQDEHRTATFFARPRRISYVPRVIPRSQSIRYITVTSPSQTRSRSQDRTTSETIRRQPRRPISTEGTWTTKYKEKRNLPWNTNPRFGGDSFSQNTPQSYPINEPALGLGIMNESFSSTSVLTTSSLAQRIEDRLWRCNSSGNVAERWSLEIISWIVSAVCMGAVLVILLYIKGKGIPNWPTSLALTVFFKISSAALLLPTSEALSQLKWSWIQNDSKMWDFEMFDLASRGPWGSLLLLFRTKCMKLAALGAAITLFSLALDPFFQQVANSTIPRVVQYSPNLRVLFTAGKKVAQNDIDLGAAATPFFYGNGTQPMAFGAGERAEFPISCPTSNCTWPPYKTLGFCSSCVEVSKLLEYACLTTRVDWIANLTGPGTESTWPNGTVCGYFLNATSTAPVLMSGEALIMRALPLVSNPIRKSFYGNGTIHFNHIRNRLADVVIASVTNGSASVYRNETPVAHECVVSYCVKTIVSSFVEANYKEDVIDTFQNTTAGPYPFSLKLQDQSVLLSYTENIVIKPLDSGETSDYGVSNFTAFTTLTAFDNIFPSFLTAETPSADAFLRFSIRPNGDPTSKLLEFNPWLPPNNVTRHMERLATALTNTIRSSSTNNQWLFGTASSKETYVEVRWLWLSLPLGVLFLCLVFLVATIIKSWKEKDHVGVWKTSALATLLYGLPDYLQSKITSVSTAGTPRAKAKELKIKMLPKKGWRSSEYPFSPTSPKIRQHQPPPGWI</sequence>
<dbReference type="InterPro" id="IPR021514">
    <property type="entry name" value="DUF3176"/>
</dbReference>
<evidence type="ECO:0000256" key="1">
    <source>
        <dbReference type="SAM" id="MobiDB-lite"/>
    </source>
</evidence>
<proteinExistence type="predicted"/>
<evidence type="ECO:0008006" key="5">
    <source>
        <dbReference type="Google" id="ProtNLM"/>
    </source>
</evidence>
<evidence type="ECO:0000313" key="3">
    <source>
        <dbReference type="EMBL" id="KAF2790159.1"/>
    </source>
</evidence>
<feature type="region of interest" description="Disordered" evidence="1">
    <location>
        <begin position="56"/>
        <end position="87"/>
    </location>
</feature>
<evidence type="ECO:0000256" key="2">
    <source>
        <dbReference type="SAM" id="Phobius"/>
    </source>
</evidence>
<dbReference type="PANTHER" id="PTHR35394">
    <property type="entry name" value="DUF3176 DOMAIN-CONTAINING PROTEIN"/>
    <property type="match status" value="1"/>
</dbReference>
<dbReference type="Pfam" id="PF11374">
    <property type="entry name" value="DUF3176"/>
    <property type="match status" value="1"/>
</dbReference>
<organism evidence="3 4">
    <name type="scientific">Melanomma pulvis-pyrius CBS 109.77</name>
    <dbReference type="NCBI Taxonomy" id="1314802"/>
    <lineage>
        <taxon>Eukaryota</taxon>
        <taxon>Fungi</taxon>
        <taxon>Dikarya</taxon>
        <taxon>Ascomycota</taxon>
        <taxon>Pezizomycotina</taxon>
        <taxon>Dothideomycetes</taxon>
        <taxon>Pleosporomycetidae</taxon>
        <taxon>Pleosporales</taxon>
        <taxon>Melanommataceae</taxon>
        <taxon>Melanomma</taxon>
    </lineage>
</organism>
<dbReference type="PANTHER" id="PTHR35394:SF5">
    <property type="entry name" value="DUF3176 DOMAIN-CONTAINING PROTEIN"/>
    <property type="match status" value="1"/>
</dbReference>
<keyword evidence="2" id="KW-1133">Transmembrane helix</keyword>
<dbReference type="Proteomes" id="UP000799757">
    <property type="component" value="Unassembled WGS sequence"/>
</dbReference>
<keyword evidence="4" id="KW-1185">Reference proteome</keyword>
<name>A0A6A6X1D9_9PLEO</name>
<feature type="transmembrane region" description="Helical" evidence="2">
    <location>
        <begin position="647"/>
        <end position="669"/>
    </location>
</feature>
<dbReference type="AlphaFoldDB" id="A0A6A6X1D9"/>
<keyword evidence="2" id="KW-0472">Membrane</keyword>
<accession>A0A6A6X1D9</accession>
<dbReference type="OrthoDB" id="5242705at2759"/>
<evidence type="ECO:0000313" key="4">
    <source>
        <dbReference type="Proteomes" id="UP000799757"/>
    </source>
</evidence>
<feature type="compositionally biased region" description="Basic and acidic residues" evidence="1">
    <location>
        <begin position="65"/>
        <end position="76"/>
    </location>
</feature>
<feature type="region of interest" description="Disordered" evidence="1">
    <location>
        <begin position="727"/>
        <end position="751"/>
    </location>
</feature>
<keyword evidence="2" id="KW-0812">Transmembrane</keyword>
<gene>
    <name evidence="3" type="ORF">K505DRAFT_409961</name>
</gene>
<protein>
    <recommendedName>
        <fullName evidence="5">DUF3176 domain containing protein</fullName>
    </recommendedName>
</protein>
<reference evidence="3" key="1">
    <citation type="journal article" date="2020" name="Stud. Mycol.">
        <title>101 Dothideomycetes genomes: a test case for predicting lifestyles and emergence of pathogens.</title>
        <authorList>
            <person name="Haridas S."/>
            <person name="Albert R."/>
            <person name="Binder M."/>
            <person name="Bloem J."/>
            <person name="Labutti K."/>
            <person name="Salamov A."/>
            <person name="Andreopoulos B."/>
            <person name="Baker S."/>
            <person name="Barry K."/>
            <person name="Bills G."/>
            <person name="Bluhm B."/>
            <person name="Cannon C."/>
            <person name="Castanera R."/>
            <person name="Culley D."/>
            <person name="Daum C."/>
            <person name="Ezra D."/>
            <person name="Gonzalez J."/>
            <person name="Henrissat B."/>
            <person name="Kuo A."/>
            <person name="Liang C."/>
            <person name="Lipzen A."/>
            <person name="Lutzoni F."/>
            <person name="Magnuson J."/>
            <person name="Mondo S."/>
            <person name="Nolan M."/>
            <person name="Ohm R."/>
            <person name="Pangilinan J."/>
            <person name="Park H.-J."/>
            <person name="Ramirez L."/>
            <person name="Alfaro M."/>
            <person name="Sun H."/>
            <person name="Tritt A."/>
            <person name="Yoshinaga Y."/>
            <person name="Zwiers L.-H."/>
            <person name="Turgeon B."/>
            <person name="Goodwin S."/>
            <person name="Spatafora J."/>
            <person name="Crous P."/>
            <person name="Grigoriev I."/>
        </authorList>
    </citation>
    <scope>NUCLEOTIDE SEQUENCE</scope>
    <source>
        <strain evidence="3">CBS 109.77</strain>
    </source>
</reference>
<dbReference type="EMBL" id="MU002090">
    <property type="protein sequence ID" value="KAF2790159.1"/>
    <property type="molecule type" value="Genomic_DNA"/>
</dbReference>